<name>A0A7G1HYT8_9BACT</name>
<organism evidence="1 2">
    <name type="scientific">Coprobacter secundus subsp. similis</name>
    <dbReference type="NCBI Taxonomy" id="2751153"/>
    <lineage>
        <taxon>Bacteria</taxon>
        <taxon>Pseudomonadati</taxon>
        <taxon>Bacteroidota</taxon>
        <taxon>Bacteroidia</taxon>
        <taxon>Bacteroidales</taxon>
        <taxon>Barnesiellaceae</taxon>
        <taxon>Coprobacter</taxon>
    </lineage>
</organism>
<dbReference type="KEGG" id="copr:Cop2CBH44_19670"/>
<evidence type="ECO:0000313" key="1">
    <source>
        <dbReference type="EMBL" id="BCI63614.1"/>
    </source>
</evidence>
<sequence>MIQRQKYKKFYLSKKIYTFFTIFKLINYIYLKRAIVFD</sequence>
<dbReference type="Proteomes" id="UP000594042">
    <property type="component" value="Chromosome"/>
</dbReference>
<reference evidence="2" key="1">
    <citation type="submission" date="2020-07" db="EMBL/GenBank/DDBJ databases">
        <title>Complete genome sequencing of Coprobacter sp. strain 2CBH44.</title>
        <authorList>
            <person name="Sakamoto M."/>
            <person name="Murakami T."/>
            <person name="Mori H."/>
        </authorList>
    </citation>
    <scope>NUCLEOTIDE SEQUENCE [LARGE SCALE GENOMIC DNA]</scope>
    <source>
        <strain evidence="2">2CBH44</strain>
    </source>
</reference>
<protein>
    <submittedName>
        <fullName evidence="1">Uncharacterized protein</fullName>
    </submittedName>
</protein>
<dbReference type="EMBL" id="AP023322">
    <property type="protein sequence ID" value="BCI63614.1"/>
    <property type="molecule type" value="Genomic_DNA"/>
</dbReference>
<gene>
    <name evidence="1" type="ORF">Cop2CBH44_19670</name>
</gene>
<keyword evidence="2" id="KW-1185">Reference proteome</keyword>
<dbReference type="AlphaFoldDB" id="A0A7G1HYT8"/>
<evidence type="ECO:0000313" key="2">
    <source>
        <dbReference type="Proteomes" id="UP000594042"/>
    </source>
</evidence>
<proteinExistence type="predicted"/>
<accession>A0A7G1HYT8</accession>